<comment type="function">
    <text evidence="4">Thiol-specific peroxidase that catalyzes the reduction of hydrogen peroxide and organic hydroperoxides to water and alcohols, respectively. Plays a role in cell protection against oxidative stress by detoxifying peroxides.</text>
</comment>
<dbReference type="GO" id="GO:0045454">
    <property type="term" value="P:cell redox homeostasis"/>
    <property type="evidence" value="ECO:0007669"/>
    <property type="project" value="TreeGrafter"/>
</dbReference>
<dbReference type="SUPFAM" id="SSF52833">
    <property type="entry name" value="Thioredoxin-like"/>
    <property type="match status" value="1"/>
</dbReference>
<evidence type="ECO:0000313" key="7">
    <source>
        <dbReference type="Proteomes" id="UP000199159"/>
    </source>
</evidence>
<dbReference type="GO" id="GO:0042744">
    <property type="term" value="P:hydrogen peroxide catabolic process"/>
    <property type="evidence" value="ECO:0007669"/>
    <property type="project" value="TreeGrafter"/>
</dbReference>
<evidence type="ECO:0000256" key="1">
    <source>
        <dbReference type="ARBA" id="ARBA00009796"/>
    </source>
</evidence>
<evidence type="ECO:0000256" key="4">
    <source>
        <dbReference type="ARBA" id="ARBA00037420"/>
    </source>
</evidence>
<dbReference type="STRING" id="930152.SAMN05216565_101596"/>
<evidence type="ECO:0000259" key="5">
    <source>
        <dbReference type="Pfam" id="PF00578"/>
    </source>
</evidence>
<sequence length="109" mass="12499">MPSYEDDLPRFEEFDTQVLGISVDSVHSHEAWQKSIGGVSYPLCSDFYPHGEVSEKYGVLRKNKDEPAYGASERALMIIDKEGIIQFIDVHPLDRQPDNEELFDVLRKL</sequence>
<feature type="domain" description="Alkyl hydroperoxide reductase subunit C/ Thiol specific antioxidant" evidence="5">
    <location>
        <begin position="1"/>
        <end position="87"/>
    </location>
</feature>
<dbReference type="InterPro" id="IPR000866">
    <property type="entry name" value="AhpC/TSA"/>
</dbReference>
<evidence type="ECO:0000256" key="3">
    <source>
        <dbReference type="ARBA" id="ARBA00023157"/>
    </source>
</evidence>
<keyword evidence="7" id="KW-1185">Reference proteome</keyword>
<dbReference type="Gene3D" id="3.40.30.10">
    <property type="entry name" value="Glutaredoxin"/>
    <property type="match status" value="1"/>
</dbReference>
<gene>
    <name evidence="6" type="ORF">SAMN05216565_101596</name>
</gene>
<comment type="similarity">
    <text evidence="1">Belongs to the peroxiredoxin family. AhpC/Prx1 subfamily.</text>
</comment>
<dbReference type="EMBL" id="FNJU01000001">
    <property type="protein sequence ID" value="SDP12238.1"/>
    <property type="molecule type" value="Genomic_DNA"/>
</dbReference>
<dbReference type="Proteomes" id="UP000199159">
    <property type="component" value="Unassembled WGS sequence"/>
</dbReference>
<keyword evidence="2" id="KW-0560">Oxidoreductase</keyword>
<proteinExistence type="inferred from homology"/>
<dbReference type="AlphaFoldDB" id="A0A1H0Q6C1"/>
<dbReference type="InterPro" id="IPR050217">
    <property type="entry name" value="Peroxiredoxin"/>
</dbReference>
<dbReference type="InterPro" id="IPR036249">
    <property type="entry name" value="Thioredoxin-like_sf"/>
</dbReference>
<dbReference type="Pfam" id="PF00578">
    <property type="entry name" value="AhpC-TSA"/>
    <property type="match status" value="1"/>
</dbReference>
<organism evidence="6 7">
    <name type="scientific">Litchfieldia salsa</name>
    <dbReference type="NCBI Taxonomy" id="930152"/>
    <lineage>
        <taxon>Bacteria</taxon>
        <taxon>Bacillati</taxon>
        <taxon>Bacillota</taxon>
        <taxon>Bacilli</taxon>
        <taxon>Bacillales</taxon>
        <taxon>Bacillaceae</taxon>
        <taxon>Litchfieldia</taxon>
    </lineage>
</organism>
<dbReference type="PANTHER" id="PTHR10681:SF128">
    <property type="entry name" value="THIOREDOXIN-DEPENDENT PEROXIDE REDUCTASE, MITOCHONDRIAL"/>
    <property type="match status" value="1"/>
</dbReference>
<dbReference type="GO" id="GO:0006979">
    <property type="term" value="P:response to oxidative stress"/>
    <property type="evidence" value="ECO:0007669"/>
    <property type="project" value="TreeGrafter"/>
</dbReference>
<evidence type="ECO:0000256" key="2">
    <source>
        <dbReference type="ARBA" id="ARBA00023002"/>
    </source>
</evidence>
<reference evidence="7" key="1">
    <citation type="submission" date="2016-10" db="EMBL/GenBank/DDBJ databases">
        <authorList>
            <person name="Varghese N."/>
            <person name="Submissions S."/>
        </authorList>
    </citation>
    <scope>NUCLEOTIDE SEQUENCE [LARGE SCALE GENOMIC DNA]</scope>
    <source>
        <strain evidence="7">IBRC-M10078</strain>
    </source>
</reference>
<dbReference type="GO" id="GO:0008379">
    <property type="term" value="F:thioredoxin peroxidase activity"/>
    <property type="evidence" value="ECO:0007669"/>
    <property type="project" value="TreeGrafter"/>
</dbReference>
<accession>A0A1H0Q6C1</accession>
<dbReference type="GO" id="GO:0033554">
    <property type="term" value="P:cellular response to stress"/>
    <property type="evidence" value="ECO:0007669"/>
    <property type="project" value="TreeGrafter"/>
</dbReference>
<evidence type="ECO:0000313" key="6">
    <source>
        <dbReference type="EMBL" id="SDP12238.1"/>
    </source>
</evidence>
<dbReference type="GO" id="GO:0005829">
    <property type="term" value="C:cytosol"/>
    <property type="evidence" value="ECO:0007669"/>
    <property type="project" value="TreeGrafter"/>
</dbReference>
<name>A0A1H0Q6C1_9BACI</name>
<protein>
    <submittedName>
        <fullName evidence="6">AhpC/TSA family protein</fullName>
    </submittedName>
</protein>
<dbReference type="PANTHER" id="PTHR10681">
    <property type="entry name" value="THIOREDOXIN PEROXIDASE"/>
    <property type="match status" value="1"/>
</dbReference>
<keyword evidence="3" id="KW-1015">Disulfide bond</keyword>